<evidence type="ECO:0000256" key="1">
    <source>
        <dbReference type="SAM" id="Phobius"/>
    </source>
</evidence>
<accession>A0ABT1ENG3</accession>
<evidence type="ECO:0000313" key="2">
    <source>
        <dbReference type="EMBL" id="MCP1110822.1"/>
    </source>
</evidence>
<dbReference type="Pfam" id="PF18975">
    <property type="entry name" value="DUF5711"/>
    <property type="match status" value="1"/>
</dbReference>
<dbReference type="RefSeq" id="WP_262069703.1">
    <property type="nucleotide sequence ID" value="NZ_JAMXOC010000018.1"/>
</dbReference>
<keyword evidence="1" id="KW-1133">Transmembrane helix</keyword>
<reference evidence="2 3" key="1">
    <citation type="journal article" date="2022" name="Genome Biol. Evol.">
        <title>Host diet, physiology and behaviors set the stage for Lachnospiraceae cladogenesis.</title>
        <authorList>
            <person name="Vera-Ponce De Leon A."/>
            <person name="Schneider M."/>
            <person name="Jahnes B.C."/>
            <person name="Sadowski V."/>
            <person name="Camuy-Velez L.A."/>
            <person name="Duan J."/>
            <person name="Sabree Z.L."/>
        </authorList>
    </citation>
    <scope>NUCLEOTIDE SEQUENCE [LARGE SCALE GENOMIC DNA]</scope>
    <source>
        <strain evidence="2 3">PAL227</strain>
    </source>
</reference>
<gene>
    <name evidence="2" type="ORF">NK118_11225</name>
</gene>
<dbReference type="EMBL" id="JAMZFV010000018">
    <property type="protein sequence ID" value="MCP1110822.1"/>
    <property type="molecule type" value="Genomic_DNA"/>
</dbReference>
<keyword evidence="3" id="KW-1185">Reference proteome</keyword>
<comment type="caution">
    <text evidence="2">The sequence shown here is derived from an EMBL/GenBank/DDBJ whole genome shotgun (WGS) entry which is preliminary data.</text>
</comment>
<organism evidence="2 3">
    <name type="scientific">Ohessyouella blattaphilus</name>
    <dbReference type="NCBI Taxonomy" id="2949333"/>
    <lineage>
        <taxon>Bacteria</taxon>
        <taxon>Bacillati</taxon>
        <taxon>Bacillota</taxon>
        <taxon>Clostridia</taxon>
        <taxon>Lachnospirales</taxon>
        <taxon>Lachnospiraceae</taxon>
        <taxon>Ohessyouella</taxon>
    </lineage>
</organism>
<dbReference type="InterPro" id="IPR043765">
    <property type="entry name" value="DUF5711"/>
</dbReference>
<evidence type="ECO:0000313" key="3">
    <source>
        <dbReference type="Proteomes" id="UP001523565"/>
    </source>
</evidence>
<keyword evidence="1" id="KW-0472">Membrane</keyword>
<proteinExistence type="predicted"/>
<protein>
    <submittedName>
        <fullName evidence="2">DUF5711 family protein</fullName>
    </submittedName>
</protein>
<sequence>MPKRGKNLRVVQDDEVLDLDKYWETEKNIDEQINAYRRKRRRMLILGIVAILVIITATYLVVHFQTYTKIKTVQEVETSDVTESGYQQFAAGVLRYSKDGISLLNKSGDVIFNQPYQMRNPIVTVSESAAAVADKEGNEAYIFNKEGLIGEVKTSAPIEKVTVSEQGILCALLKGDTAPSIICYDTKGAVLVEHKSTIATTGYPVDARISEDGKGMIVSYLHIKEKQVESKIGYYSFAGENDKSDKVGIKEVVYEGELVPTVGFLRGDISFHVGEKSLSIYRGITEPTEVSKVNFDLEISSVASDSKYIAVLLKDKTQYEVRLFGANGKEKMRGKVKNVYSHMKVVDGQVILYDGTNICIVLKDGVERFVGEADKPILEVYPLWGVNKYAIINSSGMETVRLTK</sequence>
<name>A0ABT1ENG3_9FIRM</name>
<dbReference type="Proteomes" id="UP001523565">
    <property type="component" value="Unassembled WGS sequence"/>
</dbReference>
<feature type="transmembrane region" description="Helical" evidence="1">
    <location>
        <begin position="43"/>
        <end position="62"/>
    </location>
</feature>
<keyword evidence="1" id="KW-0812">Transmembrane</keyword>